<dbReference type="PANTHER" id="PTHR19353">
    <property type="entry name" value="FATTY ACID DESATURASE 2"/>
    <property type="match status" value="1"/>
</dbReference>
<dbReference type="Proteomes" id="UP001499979">
    <property type="component" value="Unassembled WGS sequence"/>
</dbReference>
<name>A0ABP4EWI6_9ACTN</name>
<keyword evidence="3" id="KW-0408">Iron</keyword>
<feature type="domain" description="Rieske" evidence="6">
    <location>
        <begin position="384"/>
        <end position="480"/>
    </location>
</feature>
<dbReference type="EMBL" id="BAAAJE010000006">
    <property type="protein sequence ID" value="GAA1136559.1"/>
    <property type="molecule type" value="Genomic_DNA"/>
</dbReference>
<dbReference type="Pfam" id="PF00355">
    <property type="entry name" value="Rieske"/>
    <property type="match status" value="1"/>
</dbReference>
<evidence type="ECO:0000256" key="2">
    <source>
        <dbReference type="ARBA" id="ARBA00022723"/>
    </source>
</evidence>
<keyword evidence="4" id="KW-0411">Iron-sulfur</keyword>
<keyword evidence="1" id="KW-0001">2Fe-2S</keyword>
<dbReference type="InterPro" id="IPR036922">
    <property type="entry name" value="Rieske_2Fe-2S_sf"/>
</dbReference>
<dbReference type="InterPro" id="IPR005804">
    <property type="entry name" value="FA_desaturase_dom"/>
</dbReference>
<dbReference type="CDD" id="cd03528">
    <property type="entry name" value="Rieske_RO_ferredoxin"/>
    <property type="match status" value="1"/>
</dbReference>
<reference evidence="8" key="1">
    <citation type="journal article" date="2019" name="Int. J. Syst. Evol. Microbiol.">
        <title>The Global Catalogue of Microorganisms (GCM) 10K type strain sequencing project: providing services to taxonomists for standard genome sequencing and annotation.</title>
        <authorList>
            <consortium name="The Broad Institute Genomics Platform"/>
            <consortium name="The Broad Institute Genome Sequencing Center for Infectious Disease"/>
            <person name="Wu L."/>
            <person name="Ma J."/>
        </authorList>
    </citation>
    <scope>NUCLEOTIDE SEQUENCE [LARGE SCALE GENOMIC DNA]</scope>
    <source>
        <strain evidence="8">JCM 11813</strain>
    </source>
</reference>
<keyword evidence="2" id="KW-0479">Metal-binding</keyword>
<dbReference type="RefSeq" id="WP_343906948.1">
    <property type="nucleotide sequence ID" value="NZ_BAAAJE010000006.1"/>
</dbReference>
<sequence length="494" mass="55404">MKTGQASIASAGDPVGRDYRLTGERAKQAVRLGLTDAEWYRPPIDPDRLRELMTRRNGPAIRDTALWLALLVASGVLAYLALGSWWAVPAFAVYGALYGGAADPRWHENGHGTAFKTRWPNDVVYALASFMLLREPTLWRWSHVRHHSDTIIVGRDPEISFPRPFRFRSVLPNYLNLISGPRMLLRIGQHALGRIDEDTREFVPEEELPRVVREARVFVVILGAVVVWCLATVSIVPLLFVGLPSFYGVWLVWFFAITQHAGLNEDVLDHRYSTRTVYMNPVFRFLYLNMNYHLEHHLFPSVPYHALPALHEEVKQHLPAPKTSMFDAYKEIVLALRMQRRNPDWEIPGREVPEDAGYRINGTRASSRSLATSMAVAAGLESRTDLGPADIVMPGQVTRIDIEDHTYALYRTRRNAYALTDGICTHGSADLSTGHLDDCIIECPKHNGRFNVLTGEPVRRPAKIPLATYPVEVVDGRLLVALRGSGPQPAAAGS</sequence>
<feature type="transmembrane region" description="Helical" evidence="5">
    <location>
        <begin position="65"/>
        <end position="88"/>
    </location>
</feature>
<keyword evidence="5" id="KW-0812">Transmembrane</keyword>
<dbReference type="InterPro" id="IPR017941">
    <property type="entry name" value="Rieske_2Fe-2S"/>
</dbReference>
<keyword evidence="5" id="KW-0472">Membrane</keyword>
<evidence type="ECO:0000256" key="4">
    <source>
        <dbReference type="ARBA" id="ARBA00023014"/>
    </source>
</evidence>
<dbReference type="InterPro" id="IPR039393">
    <property type="entry name" value="Rhizopine-oxygenase-like"/>
</dbReference>
<evidence type="ECO:0000259" key="6">
    <source>
        <dbReference type="PROSITE" id="PS51296"/>
    </source>
</evidence>
<gene>
    <name evidence="7" type="ORF">GCM10009606_15810</name>
</gene>
<organism evidence="7 8">
    <name type="scientific">Nocardioides aquiterrae</name>
    <dbReference type="NCBI Taxonomy" id="203799"/>
    <lineage>
        <taxon>Bacteria</taxon>
        <taxon>Bacillati</taxon>
        <taxon>Actinomycetota</taxon>
        <taxon>Actinomycetes</taxon>
        <taxon>Propionibacteriales</taxon>
        <taxon>Nocardioidaceae</taxon>
        <taxon>Nocardioides</taxon>
    </lineage>
</organism>
<evidence type="ECO:0000256" key="3">
    <source>
        <dbReference type="ARBA" id="ARBA00023004"/>
    </source>
</evidence>
<evidence type="ECO:0000313" key="7">
    <source>
        <dbReference type="EMBL" id="GAA1136559.1"/>
    </source>
</evidence>
<dbReference type="CDD" id="cd03511">
    <property type="entry name" value="Rhizopine-oxygenase-like"/>
    <property type="match status" value="1"/>
</dbReference>
<keyword evidence="8" id="KW-1185">Reference proteome</keyword>
<feature type="transmembrane region" description="Helical" evidence="5">
    <location>
        <begin position="217"/>
        <end position="240"/>
    </location>
</feature>
<dbReference type="Gene3D" id="2.102.10.10">
    <property type="entry name" value="Rieske [2Fe-2S] iron-sulphur domain"/>
    <property type="match status" value="1"/>
</dbReference>
<evidence type="ECO:0000256" key="5">
    <source>
        <dbReference type="SAM" id="Phobius"/>
    </source>
</evidence>
<accession>A0ABP4EWI6</accession>
<keyword evidence="5" id="KW-1133">Transmembrane helix</keyword>
<proteinExistence type="predicted"/>
<evidence type="ECO:0000256" key="1">
    <source>
        <dbReference type="ARBA" id="ARBA00022714"/>
    </source>
</evidence>
<dbReference type="Pfam" id="PF00487">
    <property type="entry name" value="FA_desaturase"/>
    <property type="match status" value="1"/>
</dbReference>
<dbReference type="SUPFAM" id="SSF50022">
    <property type="entry name" value="ISP domain"/>
    <property type="match status" value="1"/>
</dbReference>
<comment type="caution">
    <text evidence="7">The sequence shown here is derived from an EMBL/GenBank/DDBJ whole genome shotgun (WGS) entry which is preliminary data.</text>
</comment>
<dbReference type="PANTHER" id="PTHR19353:SF19">
    <property type="entry name" value="DELTA(5) FATTY ACID DESATURASE C-RELATED"/>
    <property type="match status" value="1"/>
</dbReference>
<evidence type="ECO:0000313" key="8">
    <source>
        <dbReference type="Proteomes" id="UP001499979"/>
    </source>
</evidence>
<feature type="transmembrane region" description="Helical" evidence="5">
    <location>
        <begin position="246"/>
        <end position="263"/>
    </location>
</feature>
<dbReference type="PROSITE" id="PS51296">
    <property type="entry name" value="RIESKE"/>
    <property type="match status" value="1"/>
</dbReference>
<protein>
    <recommendedName>
        <fullName evidence="6">Rieske domain-containing protein</fullName>
    </recommendedName>
</protein>
<dbReference type="InterPro" id="IPR012171">
    <property type="entry name" value="Fatty_acid_desaturase"/>
</dbReference>